<comment type="subcellular location">
    <subcellularLocation>
        <location evidence="1">Membrane</location>
        <topology evidence="1">Multi-pass membrane protein</topology>
    </subcellularLocation>
</comment>
<evidence type="ECO:0000259" key="6">
    <source>
        <dbReference type="Pfam" id="PF00520"/>
    </source>
</evidence>
<feature type="transmembrane region" description="Helical" evidence="5">
    <location>
        <begin position="64"/>
        <end position="88"/>
    </location>
</feature>
<dbReference type="STRING" id="45351.A7T7Q1"/>
<dbReference type="OMA" id="HTSCFKE"/>
<dbReference type="InterPro" id="IPR027359">
    <property type="entry name" value="Volt_channel_dom_sf"/>
</dbReference>
<gene>
    <name evidence="7" type="ORF">NEMVEDRAFT_v1g149194</name>
</gene>
<dbReference type="SUPFAM" id="SSF81324">
    <property type="entry name" value="Voltage-gated potassium channels"/>
    <property type="match status" value="1"/>
</dbReference>
<keyword evidence="2 5" id="KW-0812">Transmembrane</keyword>
<feature type="non-terminal residue" evidence="7">
    <location>
        <position position="102"/>
    </location>
</feature>
<protein>
    <recommendedName>
        <fullName evidence="6">Ion transport domain-containing protein</fullName>
    </recommendedName>
</protein>
<evidence type="ECO:0000313" key="8">
    <source>
        <dbReference type="Proteomes" id="UP000001593"/>
    </source>
</evidence>
<dbReference type="eggNOG" id="KOG2301">
    <property type="taxonomic scope" value="Eukaryota"/>
</dbReference>
<accession>A7T7Q1</accession>
<dbReference type="InParanoid" id="A7T7Q1"/>
<keyword evidence="8" id="KW-1185">Reference proteome</keyword>
<organism evidence="7 8">
    <name type="scientific">Nematostella vectensis</name>
    <name type="common">Starlet sea anemone</name>
    <dbReference type="NCBI Taxonomy" id="45351"/>
    <lineage>
        <taxon>Eukaryota</taxon>
        <taxon>Metazoa</taxon>
        <taxon>Cnidaria</taxon>
        <taxon>Anthozoa</taxon>
        <taxon>Hexacorallia</taxon>
        <taxon>Actiniaria</taxon>
        <taxon>Edwardsiidae</taxon>
        <taxon>Nematostella</taxon>
    </lineage>
</organism>
<dbReference type="Gene3D" id="1.20.120.350">
    <property type="entry name" value="Voltage-gated potassium channels. Chain C"/>
    <property type="match status" value="1"/>
</dbReference>
<evidence type="ECO:0000256" key="4">
    <source>
        <dbReference type="ARBA" id="ARBA00023136"/>
    </source>
</evidence>
<name>A7T7Q1_NEMVE</name>
<dbReference type="InterPro" id="IPR005821">
    <property type="entry name" value="Ion_trans_dom"/>
</dbReference>
<proteinExistence type="predicted"/>
<keyword evidence="4 5" id="KW-0472">Membrane</keyword>
<dbReference type="EMBL" id="DS472242">
    <property type="protein sequence ID" value="EDO27999.1"/>
    <property type="molecule type" value="Genomic_DNA"/>
</dbReference>
<dbReference type="HOGENOM" id="CLU_129621_0_0_1"/>
<evidence type="ECO:0000313" key="7">
    <source>
        <dbReference type="EMBL" id="EDO27999.1"/>
    </source>
</evidence>
<dbReference type="Pfam" id="PF00520">
    <property type="entry name" value="Ion_trans"/>
    <property type="match status" value="1"/>
</dbReference>
<reference evidence="7 8" key="1">
    <citation type="journal article" date="2007" name="Science">
        <title>Sea anemone genome reveals ancestral eumetazoan gene repertoire and genomic organization.</title>
        <authorList>
            <person name="Putnam N.H."/>
            <person name="Srivastava M."/>
            <person name="Hellsten U."/>
            <person name="Dirks B."/>
            <person name="Chapman J."/>
            <person name="Salamov A."/>
            <person name="Terry A."/>
            <person name="Shapiro H."/>
            <person name="Lindquist E."/>
            <person name="Kapitonov V.V."/>
            <person name="Jurka J."/>
            <person name="Genikhovich G."/>
            <person name="Grigoriev I.V."/>
            <person name="Lucas S.M."/>
            <person name="Steele R.E."/>
            <person name="Finnerty J.R."/>
            <person name="Technau U."/>
            <person name="Martindale M.Q."/>
            <person name="Rokhsar D.S."/>
        </authorList>
    </citation>
    <scope>NUCLEOTIDE SEQUENCE [LARGE SCALE GENOMIC DNA]</scope>
    <source>
        <strain evidence="8">CH2 X CH6</strain>
    </source>
</reference>
<evidence type="ECO:0000256" key="3">
    <source>
        <dbReference type="ARBA" id="ARBA00022989"/>
    </source>
</evidence>
<dbReference type="KEGG" id="nve:5498377"/>
<evidence type="ECO:0000256" key="5">
    <source>
        <dbReference type="SAM" id="Phobius"/>
    </source>
</evidence>
<dbReference type="GO" id="GO:0005886">
    <property type="term" value="C:plasma membrane"/>
    <property type="evidence" value="ECO:0007669"/>
    <property type="project" value="InterPro"/>
</dbReference>
<dbReference type="PANTHER" id="PTHR10037">
    <property type="entry name" value="VOLTAGE-GATED CATION CHANNEL CALCIUM AND SODIUM"/>
    <property type="match status" value="1"/>
</dbReference>
<feature type="transmembrane region" description="Helical" evidence="5">
    <location>
        <begin position="13"/>
        <end position="33"/>
    </location>
</feature>
<dbReference type="AlphaFoldDB" id="A7T7Q1"/>
<evidence type="ECO:0000256" key="1">
    <source>
        <dbReference type="ARBA" id="ARBA00004141"/>
    </source>
</evidence>
<evidence type="ECO:0000256" key="2">
    <source>
        <dbReference type="ARBA" id="ARBA00022692"/>
    </source>
</evidence>
<dbReference type="InterPro" id="IPR043203">
    <property type="entry name" value="VGCC_Ca_Na"/>
</dbReference>
<dbReference type="Proteomes" id="UP000001593">
    <property type="component" value="Unassembled WGS sequence"/>
</dbReference>
<feature type="non-terminal residue" evidence="7">
    <location>
        <position position="1"/>
    </location>
</feature>
<dbReference type="PhylomeDB" id="A7T7Q1"/>
<dbReference type="Gene3D" id="1.10.287.70">
    <property type="match status" value="1"/>
</dbReference>
<feature type="domain" description="Ion transport" evidence="6">
    <location>
        <begin position="2"/>
        <end position="92"/>
    </location>
</feature>
<sequence length="102" mass="11688">YAYLRDKWNWLDFIVVILGYVTISPDVANLSGIRTFRVFRALRTISAVKGLKAMVNTLLVSMKMLWDVMVLTLFFICIFALIGMQLFIGELRNKCALPVPEN</sequence>
<dbReference type="GO" id="GO:0005261">
    <property type="term" value="F:monoatomic cation channel activity"/>
    <property type="evidence" value="ECO:0007669"/>
    <property type="project" value="InterPro"/>
</dbReference>
<keyword evidence="3 5" id="KW-1133">Transmembrane helix</keyword>
<dbReference type="PANTHER" id="PTHR10037:SF62">
    <property type="entry name" value="SODIUM CHANNEL PROTEIN 60E"/>
    <property type="match status" value="1"/>
</dbReference>